<dbReference type="PANTHER" id="PTHR23092">
    <property type="entry name" value="POLY(A) RNA POLYMERASE"/>
    <property type="match status" value="1"/>
</dbReference>
<dbReference type="InterPro" id="IPR045862">
    <property type="entry name" value="Trf4-like"/>
</dbReference>
<name>A0ABS8W0I4_DATST</name>
<dbReference type="Proteomes" id="UP000823775">
    <property type="component" value="Unassembled WGS sequence"/>
</dbReference>
<evidence type="ECO:0000313" key="2">
    <source>
        <dbReference type="Proteomes" id="UP000823775"/>
    </source>
</evidence>
<reference evidence="1 2" key="1">
    <citation type="journal article" date="2021" name="BMC Genomics">
        <title>Datura genome reveals duplications of psychoactive alkaloid biosynthetic genes and high mutation rate following tissue culture.</title>
        <authorList>
            <person name="Rajewski A."/>
            <person name="Carter-House D."/>
            <person name="Stajich J."/>
            <person name="Litt A."/>
        </authorList>
    </citation>
    <scope>NUCLEOTIDE SEQUENCE [LARGE SCALE GENOMIC DNA]</scope>
    <source>
        <strain evidence="1">AR-01</strain>
    </source>
</reference>
<organism evidence="1 2">
    <name type="scientific">Datura stramonium</name>
    <name type="common">Jimsonweed</name>
    <name type="synonym">Common thornapple</name>
    <dbReference type="NCBI Taxonomy" id="4076"/>
    <lineage>
        <taxon>Eukaryota</taxon>
        <taxon>Viridiplantae</taxon>
        <taxon>Streptophyta</taxon>
        <taxon>Embryophyta</taxon>
        <taxon>Tracheophyta</taxon>
        <taxon>Spermatophyta</taxon>
        <taxon>Magnoliopsida</taxon>
        <taxon>eudicotyledons</taxon>
        <taxon>Gunneridae</taxon>
        <taxon>Pentapetalae</taxon>
        <taxon>asterids</taxon>
        <taxon>lamiids</taxon>
        <taxon>Solanales</taxon>
        <taxon>Solanaceae</taxon>
        <taxon>Solanoideae</taxon>
        <taxon>Datureae</taxon>
        <taxon>Datura</taxon>
    </lineage>
</organism>
<proteinExistence type="predicted"/>
<evidence type="ECO:0000313" key="1">
    <source>
        <dbReference type="EMBL" id="MCE2055557.1"/>
    </source>
</evidence>
<dbReference type="Gene3D" id="1.10.1410.10">
    <property type="match status" value="1"/>
</dbReference>
<keyword evidence="2" id="KW-1185">Reference proteome</keyword>
<comment type="caution">
    <text evidence="1">The sequence shown here is derived from an EMBL/GenBank/DDBJ whole genome shotgun (WGS) entry which is preliminary data.</text>
</comment>
<accession>A0ABS8W0I4</accession>
<dbReference type="EMBL" id="JACEIK010006350">
    <property type="protein sequence ID" value="MCE2055557.1"/>
    <property type="molecule type" value="Genomic_DNA"/>
</dbReference>
<protein>
    <submittedName>
        <fullName evidence="1">Uncharacterized protein</fullName>
    </submittedName>
</protein>
<dbReference type="PANTHER" id="PTHR23092:SF15">
    <property type="entry name" value="INACTIVE NON-CANONICAL POLY(A) RNA POLYMERASE PROTEIN TRF4-2-RELATED"/>
    <property type="match status" value="1"/>
</dbReference>
<gene>
    <name evidence="1" type="ORF">HAX54_042875</name>
</gene>
<sequence>MVDPQTPENDIGKSSFNYFQVRSAFAMAFTTLTNAKAIFGLGPNRSILGTIIRPDEILVERKGGFMGEVTFGNLLPGAGRDCSLLVISRRSIVTGN</sequence>